<evidence type="ECO:0000313" key="2">
    <source>
        <dbReference type="Proteomes" id="UP000054498"/>
    </source>
</evidence>
<organism evidence="1 2">
    <name type="scientific">Monoraphidium neglectum</name>
    <dbReference type="NCBI Taxonomy" id="145388"/>
    <lineage>
        <taxon>Eukaryota</taxon>
        <taxon>Viridiplantae</taxon>
        <taxon>Chlorophyta</taxon>
        <taxon>core chlorophytes</taxon>
        <taxon>Chlorophyceae</taxon>
        <taxon>CS clade</taxon>
        <taxon>Sphaeropleales</taxon>
        <taxon>Selenastraceae</taxon>
        <taxon>Monoraphidium</taxon>
    </lineage>
</organism>
<dbReference type="Proteomes" id="UP000054498">
    <property type="component" value="Unassembled WGS sequence"/>
</dbReference>
<sequence>MVRPARTNLQARHLGRTLAMGVLAATPAAAVVGTVGEAQGATAAAATAAMVTAAA</sequence>
<dbReference type="AlphaFoldDB" id="A0A0D2M6L1"/>
<reference evidence="1 2" key="1">
    <citation type="journal article" date="2013" name="BMC Genomics">
        <title>Reconstruction of the lipid metabolism for the microalga Monoraphidium neglectum from its genome sequence reveals characteristics suitable for biofuel production.</title>
        <authorList>
            <person name="Bogen C."/>
            <person name="Al-Dilaimi A."/>
            <person name="Albersmeier A."/>
            <person name="Wichmann J."/>
            <person name="Grundmann M."/>
            <person name="Rupp O."/>
            <person name="Lauersen K.J."/>
            <person name="Blifernez-Klassen O."/>
            <person name="Kalinowski J."/>
            <person name="Goesmann A."/>
            <person name="Mussgnug J.H."/>
            <person name="Kruse O."/>
        </authorList>
    </citation>
    <scope>NUCLEOTIDE SEQUENCE [LARGE SCALE GENOMIC DNA]</scope>
    <source>
        <strain evidence="1 2">SAG 48.87</strain>
    </source>
</reference>
<accession>A0A0D2M6L1</accession>
<dbReference type="EMBL" id="KK101977">
    <property type="protein sequence ID" value="KIY99039.1"/>
    <property type="molecule type" value="Genomic_DNA"/>
</dbReference>
<keyword evidence="2" id="KW-1185">Reference proteome</keyword>
<dbReference type="GeneID" id="25741796"/>
<name>A0A0D2M6L1_9CHLO</name>
<dbReference type="KEGG" id="mng:MNEG_8921"/>
<gene>
    <name evidence="1" type="ORF">MNEG_8921</name>
</gene>
<dbReference type="RefSeq" id="XP_013898059.1">
    <property type="nucleotide sequence ID" value="XM_014042605.1"/>
</dbReference>
<evidence type="ECO:0000313" key="1">
    <source>
        <dbReference type="EMBL" id="KIY99039.1"/>
    </source>
</evidence>
<proteinExistence type="predicted"/>
<feature type="non-terminal residue" evidence="1">
    <location>
        <position position="55"/>
    </location>
</feature>
<protein>
    <submittedName>
        <fullName evidence="1">Uncharacterized protein</fullName>
    </submittedName>
</protein>